<dbReference type="FunFam" id="3.10.20.740:FF:000001">
    <property type="entry name" value="NADH-quinone oxidoreductase subunit G"/>
    <property type="match status" value="1"/>
</dbReference>
<dbReference type="GO" id="GO:0048038">
    <property type="term" value="F:quinone binding"/>
    <property type="evidence" value="ECO:0007669"/>
    <property type="project" value="UniProtKB-UniRule"/>
</dbReference>
<dbReference type="KEGG" id="slt:Slit_1076"/>
<evidence type="ECO:0000259" key="13">
    <source>
        <dbReference type="PROSITE" id="PS51085"/>
    </source>
</evidence>
<dbReference type="Proteomes" id="UP000001625">
    <property type="component" value="Chromosome"/>
</dbReference>
<comment type="similarity">
    <text evidence="2 12">Belongs to the complex I 75 kDa subunit family.</text>
</comment>
<dbReference type="GO" id="GO:0051537">
    <property type="term" value="F:2 iron, 2 sulfur cluster binding"/>
    <property type="evidence" value="ECO:0007669"/>
    <property type="project" value="UniProtKB-UniRule"/>
</dbReference>
<dbReference type="AlphaFoldDB" id="D5CQS8"/>
<dbReference type="PANTHER" id="PTHR43105">
    <property type="entry name" value="RESPIRATORY NITRATE REDUCTASE"/>
    <property type="match status" value="1"/>
</dbReference>
<evidence type="ECO:0000256" key="11">
    <source>
        <dbReference type="ARBA" id="ARBA00047712"/>
    </source>
</evidence>
<dbReference type="InterPro" id="IPR009010">
    <property type="entry name" value="Asp_de-COase-like_dom_sf"/>
</dbReference>
<dbReference type="Pfam" id="PF22151">
    <property type="entry name" value="Fer4_NDSU1"/>
    <property type="match status" value="1"/>
</dbReference>
<dbReference type="eggNOG" id="COG1034">
    <property type="taxonomic scope" value="Bacteria"/>
</dbReference>
<dbReference type="Pfam" id="PF00384">
    <property type="entry name" value="Molybdopterin"/>
    <property type="match status" value="1"/>
</dbReference>
<sequence>MINIEIDGKQIQIQNGSTVIEAAHQAGIAIPHFCYHKKLSIAANCRMCLVQVEKAPKPLPACATPVAEGMKVYTHSEQAVKAQKGVMEFLLVNHPLDCPICDQGGECMLQDMSVGYGAGHSRYHEEKRVVLSKDIGPLVSAEEMSRCINCTRCVRFGVEIGGQMELGQAFRGEHAEIMSFVSGTVDSELSGNMIDLCPVGALTSKPFRYKARSWELSRRRSVSAHDSLGSNLAVQTMNNRVLRVLPIENEEINECWLSDRDRFAYEGLNSAERLTKPMIKQDGQWQEVEWQTALEYAANGLRHIANGAGAEQIGALATANSTLEELHLLQKLMRAVGSENIDFRLRQSDFSSDSKQQGAPWLGMSVSDINRADRFLIVGSFLRKDHPLLAARIRQAVKKGAQANIIHSVDDDLLMKVSNKAIVAPDALVEMLTQVSKALTAEKQGQSASGEAAAIARSLASGERVAVLLGNFAQQHPQAAQLQALAQQIAALSNGKFGFFGEAANSVGGYLAQATPGGKGLNAQAMLAAPRKAYVLLNVEAELDCADPQQAIAAMKAADLVIAMSAYKHQATEYADVLLPVAPYTETSGTFVNTEGRVQSFKGAVKPLGEARPAWKVLRVLGNLLKLEGFEQDTSEAVRDEVLQGMDVAARLNNAIGGVEAKAAPASQGLQRVSDVPIYATDAIVRRSAPLQATADAAAPQAWLHGDELRKLGVQAGATVKVSQGQGDVQLVAAADDRLPKGVVRVAAGHAATAALGAMFGTITVERA</sequence>
<evidence type="ECO:0000256" key="5">
    <source>
        <dbReference type="ARBA" id="ARBA00022719"/>
    </source>
</evidence>
<dbReference type="GO" id="GO:0016020">
    <property type="term" value="C:membrane"/>
    <property type="evidence" value="ECO:0007669"/>
    <property type="project" value="InterPro"/>
</dbReference>
<dbReference type="InterPro" id="IPR050123">
    <property type="entry name" value="Prok_molybdopt-oxidoreductase"/>
</dbReference>
<dbReference type="InterPro" id="IPR001041">
    <property type="entry name" value="2Fe-2S_ferredoxin-type"/>
</dbReference>
<dbReference type="SUPFAM" id="SSF54862">
    <property type="entry name" value="4Fe-4S ferredoxins"/>
    <property type="match status" value="1"/>
</dbReference>
<dbReference type="PROSITE" id="PS51085">
    <property type="entry name" value="2FE2S_FER_2"/>
    <property type="match status" value="1"/>
</dbReference>
<comment type="cofactor">
    <cofactor evidence="12">
        <name>[2Fe-2S] cluster</name>
        <dbReference type="ChEBI" id="CHEBI:190135"/>
    </cofactor>
    <text evidence="12">Binds 1 [2Fe-2S] cluster per subunit.</text>
</comment>
<proteinExistence type="inferred from homology"/>
<dbReference type="STRING" id="580332.Slit_1076"/>
<dbReference type="PROSITE" id="PS00641">
    <property type="entry name" value="COMPLEX1_75K_1"/>
    <property type="match status" value="1"/>
</dbReference>
<keyword evidence="4 12" id="KW-0001">2Fe-2S</keyword>
<dbReference type="PANTHER" id="PTHR43105:SF13">
    <property type="entry name" value="NADH-UBIQUINONE OXIDOREDUCTASE 75 KDA SUBUNIT, MITOCHONDRIAL"/>
    <property type="match status" value="1"/>
</dbReference>
<evidence type="ECO:0000313" key="17">
    <source>
        <dbReference type="Proteomes" id="UP000001625"/>
    </source>
</evidence>
<feature type="domain" description="2Fe-2S ferredoxin-type" evidence="13">
    <location>
        <begin position="1"/>
        <end position="78"/>
    </location>
</feature>
<dbReference type="GO" id="GO:0051539">
    <property type="term" value="F:4 iron, 4 sulfur cluster binding"/>
    <property type="evidence" value="ECO:0007669"/>
    <property type="project" value="UniProtKB-KW"/>
</dbReference>
<dbReference type="InterPro" id="IPR006656">
    <property type="entry name" value="Mopterin_OxRdtase"/>
</dbReference>
<keyword evidence="5 12" id="KW-0874">Quinone</keyword>
<keyword evidence="8 12" id="KW-0408">Iron</keyword>
<dbReference type="GO" id="GO:0046872">
    <property type="term" value="F:metal ion binding"/>
    <property type="evidence" value="ECO:0007669"/>
    <property type="project" value="UniProtKB-UniRule"/>
</dbReference>
<evidence type="ECO:0000256" key="9">
    <source>
        <dbReference type="ARBA" id="ARBA00023014"/>
    </source>
</evidence>
<evidence type="ECO:0000259" key="15">
    <source>
        <dbReference type="PROSITE" id="PS51839"/>
    </source>
</evidence>
<dbReference type="GO" id="GO:0008137">
    <property type="term" value="F:NADH dehydrogenase (ubiquinone) activity"/>
    <property type="evidence" value="ECO:0007669"/>
    <property type="project" value="UniProtKB-UniRule"/>
</dbReference>
<gene>
    <name evidence="16" type="ordered locus">Slit_1076</name>
</gene>
<dbReference type="HOGENOM" id="CLU_000422_11_6_4"/>
<dbReference type="Gene3D" id="3.40.50.740">
    <property type="match status" value="2"/>
</dbReference>
<keyword evidence="10 12" id="KW-0520">NAD</keyword>
<evidence type="ECO:0000256" key="6">
    <source>
        <dbReference type="ARBA" id="ARBA00022723"/>
    </source>
</evidence>
<evidence type="ECO:0000256" key="4">
    <source>
        <dbReference type="ARBA" id="ARBA00022714"/>
    </source>
</evidence>
<keyword evidence="6 12" id="KW-0479">Metal-binding</keyword>
<evidence type="ECO:0000259" key="14">
    <source>
        <dbReference type="PROSITE" id="PS51669"/>
    </source>
</evidence>
<feature type="domain" description="4Fe-4S Mo/W bis-MGD-type" evidence="14">
    <location>
        <begin position="216"/>
        <end position="272"/>
    </location>
</feature>
<dbReference type="RefSeq" id="WP_013029212.1">
    <property type="nucleotide sequence ID" value="NC_013959.1"/>
</dbReference>
<dbReference type="EMBL" id="CP001965">
    <property type="protein sequence ID" value="ADE11314.1"/>
    <property type="molecule type" value="Genomic_DNA"/>
</dbReference>
<dbReference type="InterPro" id="IPR006963">
    <property type="entry name" value="Mopterin_OxRdtase_4Fe-4S_dom"/>
</dbReference>
<dbReference type="NCBIfam" id="TIGR01973">
    <property type="entry name" value="NuoG"/>
    <property type="match status" value="1"/>
</dbReference>
<dbReference type="Gene3D" id="3.10.20.740">
    <property type="match status" value="1"/>
</dbReference>
<dbReference type="CDD" id="cd02772">
    <property type="entry name" value="MopB_NDH-1_NuoG2"/>
    <property type="match status" value="1"/>
</dbReference>
<reference evidence="16 17" key="1">
    <citation type="submission" date="2010-03" db="EMBL/GenBank/DDBJ databases">
        <title>Complete sequence of Sideroxydans lithotrophicus ES-1.</title>
        <authorList>
            <consortium name="US DOE Joint Genome Institute"/>
            <person name="Lucas S."/>
            <person name="Copeland A."/>
            <person name="Lapidus A."/>
            <person name="Cheng J.-F."/>
            <person name="Bruce D."/>
            <person name="Goodwin L."/>
            <person name="Pitluck S."/>
            <person name="Munk A.C."/>
            <person name="Detter J.C."/>
            <person name="Han C."/>
            <person name="Tapia R."/>
            <person name="Larimer F."/>
            <person name="Land M."/>
            <person name="Hauser L."/>
            <person name="Kyrpides N."/>
            <person name="Ivanova N."/>
            <person name="Emerson D."/>
            <person name="Woyke T."/>
        </authorList>
    </citation>
    <scope>NUCLEOTIDE SEQUENCE [LARGE SCALE GENOMIC DNA]</scope>
    <source>
        <strain evidence="16 17">ES-1</strain>
    </source>
</reference>
<dbReference type="Gene3D" id="2.40.40.20">
    <property type="match status" value="1"/>
</dbReference>
<dbReference type="SUPFAM" id="SSF54292">
    <property type="entry name" value="2Fe-2S ferredoxin-like"/>
    <property type="match status" value="1"/>
</dbReference>
<dbReference type="InterPro" id="IPR006657">
    <property type="entry name" value="MoPterin_dinucl-bd_dom"/>
</dbReference>
<dbReference type="InterPro" id="IPR000283">
    <property type="entry name" value="NADH_UbQ_OxRdtase_75kDa_su_CS"/>
</dbReference>
<keyword evidence="17" id="KW-1185">Reference proteome</keyword>
<feature type="domain" description="4Fe-4S His(Cys)3-ligated-type" evidence="15">
    <location>
        <begin position="78"/>
        <end position="117"/>
    </location>
</feature>
<dbReference type="GO" id="GO:0016651">
    <property type="term" value="F:oxidoreductase activity, acting on NAD(P)H"/>
    <property type="evidence" value="ECO:0007669"/>
    <property type="project" value="InterPro"/>
</dbReference>
<evidence type="ECO:0000256" key="8">
    <source>
        <dbReference type="ARBA" id="ARBA00023004"/>
    </source>
</evidence>
<evidence type="ECO:0000256" key="2">
    <source>
        <dbReference type="ARBA" id="ARBA00005404"/>
    </source>
</evidence>
<name>D5CQS8_SIDLE</name>
<dbReference type="GO" id="GO:1990204">
    <property type="term" value="C:oxidoreductase complex"/>
    <property type="evidence" value="ECO:0007669"/>
    <property type="project" value="UniProtKB-ARBA"/>
</dbReference>
<comment type="function">
    <text evidence="12">NDH-1 shuttles electrons from NADH, via FMN and iron-sulfur (Fe-S) centers, to quinones in the respiratory chain. Couples the redox reaction to proton translocation (for every two electrons transferred, four hydrogen ions are translocated across the cytoplasmic membrane), and thus conserves the redox energy in a proton gradient.</text>
</comment>
<dbReference type="Pfam" id="PF13510">
    <property type="entry name" value="Fer2_4"/>
    <property type="match status" value="1"/>
</dbReference>
<dbReference type="PROSITE" id="PS00643">
    <property type="entry name" value="COMPLEX1_75K_3"/>
    <property type="match status" value="1"/>
</dbReference>
<dbReference type="PROSITE" id="PS00642">
    <property type="entry name" value="COMPLEX1_75K_2"/>
    <property type="match status" value="1"/>
</dbReference>
<accession>D5CQS8</accession>
<evidence type="ECO:0000256" key="10">
    <source>
        <dbReference type="ARBA" id="ARBA00023027"/>
    </source>
</evidence>
<evidence type="ECO:0000256" key="12">
    <source>
        <dbReference type="RuleBase" id="RU003525"/>
    </source>
</evidence>
<dbReference type="FunFam" id="3.30.70.20:FF:000002">
    <property type="entry name" value="NADH-ubiquinone oxidoreductase 75 kDa subunit"/>
    <property type="match status" value="1"/>
</dbReference>
<evidence type="ECO:0000313" key="16">
    <source>
        <dbReference type="EMBL" id="ADE11314.1"/>
    </source>
</evidence>
<dbReference type="CDD" id="cd00207">
    <property type="entry name" value="fer2"/>
    <property type="match status" value="1"/>
</dbReference>
<dbReference type="InterPro" id="IPR010228">
    <property type="entry name" value="NADH_UbQ_OxRdtase_Gsu"/>
</dbReference>
<dbReference type="GO" id="GO:0043546">
    <property type="term" value="F:molybdopterin cofactor binding"/>
    <property type="evidence" value="ECO:0007669"/>
    <property type="project" value="InterPro"/>
</dbReference>
<dbReference type="Pfam" id="PF22117">
    <property type="entry name" value="Fer4_Nqo3"/>
    <property type="match status" value="1"/>
</dbReference>
<evidence type="ECO:0000256" key="7">
    <source>
        <dbReference type="ARBA" id="ARBA00022967"/>
    </source>
</evidence>
<dbReference type="Pfam" id="PF01568">
    <property type="entry name" value="Molydop_binding"/>
    <property type="match status" value="1"/>
</dbReference>
<dbReference type="SMART" id="SM00929">
    <property type="entry name" value="NADH-G_4Fe-4S_3"/>
    <property type="match status" value="1"/>
</dbReference>
<keyword evidence="3 12" id="KW-0004">4Fe-4S</keyword>
<dbReference type="InterPro" id="IPR019574">
    <property type="entry name" value="NADH_UbQ_OxRdtase_Gsu_4Fe4S-bd"/>
</dbReference>
<protein>
    <recommendedName>
        <fullName evidence="12">NADH-quinone oxidoreductase</fullName>
        <ecNumber evidence="12">7.1.1.-</ecNumber>
    </recommendedName>
</protein>
<evidence type="ECO:0000256" key="1">
    <source>
        <dbReference type="ARBA" id="ARBA00001966"/>
    </source>
</evidence>
<dbReference type="InterPro" id="IPR054351">
    <property type="entry name" value="NADH_UbQ_OxRdtase_ferredoxin"/>
</dbReference>
<dbReference type="Pfam" id="PF10588">
    <property type="entry name" value="NADH-G_4Fe-4S_3"/>
    <property type="match status" value="1"/>
</dbReference>
<dbReference type="PROSITE" id="PS51669">
    <property type="entry name" value="4FE4S_MOW_BIS_MGD"/>
    <property type="match status" value="1"/>
</dbReference>
<dbReference type="Gene3D" id="3.40.228.10">
    <property type="entry name" value="Dimethylsulfoxide Reductase, domain 2"/>
    <property type="match status" value="1"/>
</dbReference>
<keyword evidence="9 12" id="KW-0411">Iron-sulfur</keyword>
<dbReference type="SUPFAM" id="SSF53706">
    <property type="entry name" value="Formate dehydrogenase/DMSO reductase, domains 1-3"/>
    <property type="match status" value="1"/>
</dbReference>
<dbReference type="GO" id="GO:0042773">
    <property type="term" value="P:ATP synthesis coupled electron transport"/>
    <property type="evidence" value="ECO:0007669"/>
    <property type="project" value="InterPro"/>
</dbReference>
<comment type="cofactor">
    <cofactor evidence="1 12">
        <name>[4Fe-4S] cluster</name>
        <dbReference type="ChEBI" id="CHEBI:49883"/>
    </cofactor>
</comment>
<dbReference type="PROSITE" id="PS51839">
    <property type="entry name" value="4FE4S_HC3"/>
    <property type="match status" value="1"/>
</dbReference>
<comment type="catalytic activity">
    <reaction evidence="11 12">
        <text>a quinone + NADH + 5 H(+)(in) = a quinol + NAD(+) + 4 H(+)(out)</text>
        <dbReference type="Rhea" id="RHEA:57888"/>
        <dbReference type="ChEBI" id="CHEBI:15378"/>
        <dbReference type="ChEBI" id="CHEBI:24646"/>
        <dbReference type="ChEBI" id="CHEBI:57540"/>
        <dbReference type="ChEBI" id="CHEBI:57945"/>
        <dbReference type="ChEBI" id="CHEBI:132124"/>
    </reaction>
</comment>
<keyword evidence="7 12" id="KW-1278">Translocase</keyword>
<dbReference type="SUPFAM" id="SSF50692">
    <property type="entry name" value="ADC-like"/>
    <property type="match status" value="1"/>
</dbReference>
<evidence type="ECO:0000256" key="3">
    <source>
        <dbReference type="ARBA" id="ARBA00022485"/>
    </source>
</evidence>
<dbReference type="OrthoDB" id="9810782at2"/>
<organism evidence="16 17">
    <name type="scientific">Sideroxydans lithotrophicus (strain ES-1)</name>
    <dbReference type="NCBI Taxonomy" id="580332"/>
    <lineage>
        <taxon>Bacteria</taxon>
        <taxon>Pseudomonadati</taxon>
        <taxon>Pseudomonadota</taxon>
        <taxon>Betaproteobacteria</taxon>
        <taxon>Nitrosomonadales</taxon>
        <taxon>Gallionellaceae</taxon>
        <taxon>Sideroxydans</taxon>
    </lineage>
</organism>
<dbReference type="InterPro" id="IPR036010">
    <property type="entry name" value="2Fe-2S_ferredoxin-like_sf"/>
</dbReference>
<dbReference type="EC" id="7.1.1.-" evidence="12"/>